<dbReference type="RefSeq" id="WP_281898884.1">
    <property type="nucleotide sequence ID" value="NZ_BSDI01000022.1"/>
</dbReference>
<evidence type="ECO:0000256" key="3">
    <source>
        <dbReference type="ARBA" id="ARBA00023163"/>
    </source>
</evidence>
<evidence type="ECO:0000313" key="7">
    <source>
        <dbReference type="Proteomes" id="UP001144280"/>
    </source>
</evidence>
<evidence type="ECO:0000256" key="2">
    <source>
        <dbReference type="ARBA" id="ARBA00023125"/>
    </source>
</evidence>
<name>A0ABQ5QYH9_9ACTN</name>
<reference evidence="6" key="1">
    <citation type="submission" date="2022-12" db="EMBL/GenBank/DDBJ databases">
        <title>New Phytohabitans aurantiacus sp. RD004123 nov., an actinomycete isolated from soil.</title>
        <authorList>
            <person name="Triningsih D.W."/>
            <person name="Harunari E."/>
            <person name="Igarashi Y."/>
        </authorList>
    </citation>
    <scope>NUCLEOTIDE SEQUENCE</scope>
    <source>
        <strain evidence="6">RD004123</strain>
    </source>
</reference>
<dbReference type="SUPFAM" id="SSF46689">
    <property type="entry name" value="Homeodomain-like"/>
    <property type="match status" value="1"/>
</dbReference>
<comment type="caution">
    <text evidence="6">The sequence shown here is derived from an EMBL/GenBank/DDBJ whole genome shotgun (WGS) entry which is preliminary data.</text>
</comment>
<dbReference type="Gene3D" id="1.10.10.60">
    <property type="entry name" value="Homeodomain-like"/>
    <property type="match status" value="1"/>
</dbReference>
<proteinExistence type="predicted"/>
<keyword evidence="7" id="KW-1185">Reference proteome</keyword>
<sequence>MATTDDPTNAPRRRRGDALLQAIYDSVLAELAEVGLGRLTMEGIAARAGTGKMPLYRRWASPHDLLLEAVRNLLATVAPNDGALPDTGSLREDLMILLNHPRDVMAGPVGPAISAVISERHRYPALIGAISNRIFGTHTRIEAVLRRAAERGEIDAERITPHVCLAGPALLILCYLVEGKPPARTEMNAIIDSVVLPALGVVPD</sequence>
<dbReference type="InterPro" id="IPR036271">
    <property type="entry name" value="Tet_transcr_reg_TetR-rel_C_sf"/>
</dbReference>
<dbReference type="EMBL" id="BSDI01000022">
    <property type="protein sequence ID" value="GLH99317.1"/>
    <property type="molecule type" value="Genomic_DNA"/>
</dbReference>
<evidence type="ECO:0000259" key="5">
    <source>
        <dbReference type="PROSITE" id="PS50977"/>
    </source>
</evidence>
<dbReference type="SUPFAM" id="SSF48498">
    <property type="entry name" value="Tetracyclin repressor-like, C-terminal domain"/>
    <property type="match status" value="1"/>
</dbReference>
<evidence type="ECO:0000256" key="4">
    <source>
        <dbReference type="PROSITE-ProRule" id="PRU00335"/>
    </source>
</evidence>
<keyword evidence="2 4" id="KW-0238">DNA-binding</keyword>
<keyword evidence="1" id="KW-0805">Transcription regulation</keyword>
<evidence type="ECO:0000256" key="1">
    <source>
        <dbReference type="ARBA" id="ARBA00023015"/>
    </source>
</evidence>
<feature type="DNA-binding region" description="H-T-H motif" evidence="4">
    <location>
        <begin position="40"/>
        <end position="59"/>
    </location>
</feature>
<gene>
    <name evidence="6" type="ORF">Pa4123_45920</name>
</gene>
<dbReference type="InterPro" id="IPR001647">
    <property type="entry name" value="HTH_TetR"/>
</dbReference>
<accession>A0ABQ5QYH9</accession>
<organism evidence="6 7">
    <name type="scientific">Phytohabitans aurantiacus</name>
    <dbReference type="NCBI Taxonomy" id="3016789"/>
    <lineage>
        <taxon>Bacteria</taxon>
        <taxon>Bacillati</taxon>
        <taxon>Actinomycetota</taxon>
        <taxon>Actinomycetes</taxon>
        <taxon>Micromonosporales</taxon>
        <taxon>Micromonosporaceae</taxon>
    </lineage>
</organism>
<dbReference type="Pfam" id="PF16859">
    <property type="entry name" value="TetR_C_11"/>
    <property type="match status" value="1"/>
</dbReference>
<dbReference type="Pfam" id="PF00440">
    <property type="entry name" value="TetR_N"/>
    <property type="match status" value="1"/>
</dbReference>
<keyword evidence="3" id="KW-0804">Transcription</keyword>
<dbReference type="Gene3D" id="1.10.357.10">
    <property type="entry name" value="Tetracycline Repressor, domain 2"/>
    <property type="match status" value="1"/>
</dbReference>
<dbReference type="InterPro" id="IPR011075">
    <property type="entry name" value="TetR_C"/>
</dbReference>
<feature type="domain" description="HTH tetR-type" evidence="5">
    <location>
        <begin position="17"/>
        <end position="77"/>
    </location>
</feature>
<dbReference type="PROSITE" id="PS50977">
    <property type="entry name" value="HTH_TETR_2"/>
    <property type="match status" value="1"/>
</dbReference>
<dbReference type="InterPro" id="IPR009057">
    <property type="entry name" value="Homeodomain-like_sf"/>
</dbReference>
<protein>
    <submittedName>
        <fullName evidence="6">TetR family transcriptional regulator</fullName>
    </submittedName>
</protein>
<evidence type="ECO:0000313" key="6">
    <source>
        <dbReference type="EMBL" id="GLH99317.1"/>
    </source>
</evidence>
<dbReference type="Proteomes" id="UP001144280">
    <property type="component" value="Unassembled WGS sequence"/>
</dbReference>